<feature type="compositionally biased region" description="Basic residues" evidence="2">
    <location>
        <begin position="62"/>
        <end position="73"/>
    </location>
</feature>
<dbReference type="AlphaFoldDB" id="A8N194"/>
<dbReference type="GO" id="GO:0000470">
    <property type="term" value="P:maturation of LSU-rRNA"/>
    <property type="evidence" value="ECO:0007669"/>
    <property type="project" value="TreeGrafter"/>
</dbReference>
<dbReference type="OrthoDB" id="20949at2759"/>
<keyword evidence="4" id="KW-1185">Reference proteome</keyword>
<dbReference type="InterPro" id="IPR012459">
    <property type="entry name" value="Rrp15"/>
</dbReference>
<comment type="similarity">
    <text evidence="1">Belongs to the RRP15 family.</text>
</comment>
<dbReference type="STRING" id="240176.A8N194"/>
<evidence type="ECO:0000313" key="3">
    <source>
        <dbReference type="EMBL" id="EAU93147.1"/>
    </source>
</evidence>
<evidence type="ECO:0000256" key="2">
    <source>
        <dbReference type="SAM" id="MobiDB-lite"/>
    </source>
</evidence>
<sequence>MPPAKRRKLSDDEESATDHSSADEASLSGASVASSAEEHSGDENSDDSGMDTAEEIEDLKRQKSKKTMKRKIRATAPSTFGTTLQNLLQTEAPSSLPLSLKPSIARKQQDSKLELKAKRALQIERKEKEDNRRIKDVIGGWGGESERALRKVAQRGVVKLFNAIQQSQATVAAVAEEAKASKGTGKPRLPAPQFEEKGKKKGKKKDNVIGRGKETTVDKDEFFNMIKSGGIVSKA</sequence>
<dbReference type="EMBL" id="AACS02000001">
    <property type="protein sequence ID" value="EAU93147.1"/>
    <property type="molecule type" value="Genomic_DNA"/>
</dbReference>
<feature type="region of interest" description="Disordered" evidence="2">
    <location>
        <begin position="177"/>
        <end position="214"/>
    </location>
</feature>
<feature type="compositionally biased region" description="Basic and acidic residues" evidence="2">
    <location>
        <begin position="205"/>
        <end position="214"/>
    </location>
</feature>
<feature type="region of interest" description="Disordered" evidence="2">
    <location>
        <begin position="1"/>
        <end position="77"/>
    </location>
</feature>
<dbReference type="KEGG" id="cci:CC1G_10515"/>
<dbReference type="PANTHER" id="PTHR13245">
    <property type="entry name" value="RRP15-LIKE PROTEIN"/>
    <property type="match status" value="1"/>
</dbReference>
<dbReference type="InParanoid" id="A8N194"/>
<evidence type="ECO:0000256" key="1">
    <source>
        <dbReference type="ARBA" id="ARBA00007462"/>
    </source>
</evidence>
<dbReference type="GO" id="GO:0030687">
    <property type="term" value="C:preribosome, large subunit precursor"/>
    <property type="evidence" value="ECO:0007669"/>
    <property type="project" value="TreeGrafter"/>
</dbReference>
<organism evidence="3 4">
    <name type="scientific">Coprinopsis cinerea (strain Okayama-7 / 130 / ATCC MYA-4618 / FGSC 9003)</name>
    <name type="common">Inky cap fungus</name>
    <name type="synonym">Hormographiella aspergillata</name>
    <dbReference type="NCBI Taxonomy" id="240176"/>
    <lineage>
        <taxon>Eukaryota</taxon>
        <taxon>Fungi</taxon>
        <taxon>Dikarya</taxon>
        <taxon>Basidiomycota</taxon>
        <taxon>Agaricomycotina</taxon>
        <taxon>Agaricomycetes</taxon>
        <taxon>Agaricomycetidae</taxon>
        <taxon>Agaricales</taxon>
        <taxon>Agaricineae</taxon>
        <taxon>Psathyrellaceae</taxon>
        <taxon>Coprinopsis</taxon>
    </lineage>
</organism>
<dbReference type="RefSeq" id="XP_001828643.1">
    <property type="nucleotide sequence ID" value="XM_001828591.1"/>
</dbReference>
<evidence type="ECO:0008006" key="5">
    <source>
        <dbReference type="Google" id="ProtNLM"/>
    </source>
</evidence>
<dbReference type="eggNOG" id="ENOG502S6W0">
    <property type="taxonomic scope" value="Eukaryota"/>
</dbReference>
<feature type="compositionally biased region" description="Low complexity" evidence="2">
    <location>
        <begin position="24"/>
        <end position="35"/>
    </location>
</feature>
<dbReference type="GeneID" id="6005068"/>
<gene>
    <name evidence="3" type="ORF">CC1G_10515</name>
</gene>
<dbReference type="GO" id="GO:0000460">
    <property type="term" value="P:maturation of 5.8S rRNA"/>
    <property type="evidence" value="ECO:0007669"/>
    <property type="project" value="TreeGrafter"/>
</dbReference>
<dbReference type="PANTHER" id="PTHR13245:SF14">
    <property type="entry name" value="RRP15-LIKE PROTEIN"/>
    <property type="match status" value="1"/>
</dbReference>
<reference evidence="3 4" key="1">
    <citation type="journal article" date="2010" name="Proc. Natl. Acad. Sci. U.S.A.">
        <title>Insights into evolution of multicellular fungi from the assembled chromosomes of the mushroom Coprinopsis cinerea (Coprinus cinereus).</title>
        <authorList>
            <person name="Stajich J.E."/>
            <person name="Wilke S.K."/>
            <person name="Ahren D."/>
            <person name="Au C.H."/>
            <person name="Birren B.W."/>
            <person name="Borodovsky M."/>
            <person name="Burns C."/>
            <person name="Canback B."/>
            <person name="Casselton L.A."/>
            <person name="Cheng C.K."/>
            <person name="Deng J."/>
            <person name="Dietrich F.S."/>
            <person name="Fargo D.C."/>
            <person name="Farman M.L."/>
            <person name="Gathman A.C."/>
            <person name="Goldberg J."/>
            <person name="Guigo R."/>
            <person name="Hoegger P.J."/>
            <person name="Hooker J.B."/>
            <person name="Huggins A."/>
            <person name="James T.Y."/>
            <person name="Kamada T."/>
            <person name="Kilaru S."/>
            <person name="Kodira C."/>
            <person name="Kues U."/>
            <person name="Kupfer D."/>
            <person name="Kwan H.S."/>
            <person name="Lomsadze A."/>
            <person name="Li W."/>
            <person name="Lilly W.W."/>
            <person name="Ma L.J."/>
            <person name="Mackey A.J."/>
            <person name="Manning G."/>
            <person name="Martin F."/>
            <person name="Muraguchi H."/>
            <person name="Natvig D.O."/>
            <person name="Palmerini H."/>
            <person name="Ramesh M.A."/>
            <person name="Rehmeyer C.J."/>
            <person name="Roe B.A."/>
            <person name="Shenoy N."/>
            <person name="Stanke M."/>
            <person name="Ter-Hovhannisyan V."/>
            <person name="Tunlid A."/>
            <person name="Velagapudi R."/>
            <person name="Vision T.J."/>
            <person name="Zeng Q."/>
            <person name="Zolan M.E."/>
            <person name="Pukkila P.J."/>
        </authorList>
    </citation>
    <scope>NUCLEOTIDE SEQUENCE [LARGE SCALE GENOMIC DNA]</scope>
    <source>
        <strain evidence="4">Okayama-7 / 130 / ATCC MYA-4618 / FGSC 9003</strain>
    </source>
</reference>
<name>A8N194_COPC7</name>
<comment type="caution">
    <text evidence="3">The sequence shown here is derived from an EMBL/GenBank/DDBJ whole genome shotgun (WGS) entry which is preliminary data.</text>
</comment>
<dbReference type="VEuPathDB" id="FungiDB:CC1G_10515"/>
<protein>
    <recommendedName>
        <fullName evidence="5">Rrp15p-domain-containing protein</fullName>
    </recommendedName>
</protein>
<dbReference type="OMA" id="DFFNMIR"/>
<evidence type="ECO:0000313" key="4">
    <source>
        <dbReference type="Proteomes" id="UP000001861"/>
    </source>
</evidence>
<proteinExistence type="inferred from homology"/>
<dbReference type="Proteomes" id="UP000001861">
    <property type="component" value="Unassembled WGS sequence"/>
</dbReference>
<feature type="compositionally biased region" description="Acidic residues" evidence="2">
    <location>
        <begin position="43"/>
        <end position="57"/>
    </location>
</feature>
<accession>A8N194</accession>
<dbReference type="Pfam" id="PF07890">
    <property type="entry name" value="Rrp15p"/>
    <property type="match status" value="1"/>
</dbReference>